<proteinExistence type="predicted"/>
<reference evidence="12" key="2">
    <citation type="journal article" date="2019" name="Int. J. Syst. Evol. Microbiol.">
        <title>The Global Catalogue of Microorganisms (GCM) 10K type strain sequencing project: providing services to taxonomists for standard genome sequencing and annotation.</title>
        <authorList>
            <consortium name="The Broad Institute Genomics Platform"/>
            <consortium name="The Broad Institute Genome Sequencing Center for Infectious Disease"/>
            <person name="Wu L."/>
            <person name="Ma J."/>
        </authorList>
    </citation>
    <scope>NUCLEOTIDE SEQUENCE [LARGE SCALE GENOMIC DNA]</scope>
    <source>
        <strain evidence="12">CGMCC 4.5581</strain>
    </source>
</reference>
<dbReference type="InterPro" id="IPR007197">
    <property type="entry name" value="rSAM"/>
</dbReference>
<dbReference type="PROSITE" id="PS50817">
    <property type="entry name" value="INTEIN_N_TER"/>
    <property type="match status" value="1"/>
</dbReference>
<protein>
    <submittedName>
        <fullName evidence="10">DNA repair photolyase</fullName>
    </submittedName>
    <submittedName>
        <fullName evidence="9">Radical SAM protein</fullName>
    </submittedName>
</protein>
<evidence type="ECO:0000256" key="1">
    <source>
        <dbReference type="ARBA" id="ARBA00022723"/>
    </source>
</evidence>
<gene>
    <name evidence="10" type="ORF">FB380_003582</name>
    <name evidence="9" type="ORF">GCM10011589_37050</name>
</gene>
<dbReference type="PANTHER" id="PTHR43432:SF3">
    <property type="entry name" value="SLR0285 PROTEIN"/>
    <property type="match status" value="1"/>
</dbReference>
<evidence type="ECO:0000313" key="12">
    <source>
        <dbReference type="Proteomes" id="UP000648663"/>
    </source>
</evidence>
<comment type="caution">
    <text evidence="10">The sequence shown here is derived from an EMBL/GenBank/DDBJ whole genome shotgun (WGS) entry which is preliminary data.</text>
</comment>
<feature type="region of interest" description="Disordered" evidence="6">
    <location>
        <begin position="670"/>
        <end position="711"/>
    </location>
</feature>
<evidence type="ECO:0000256" key="3">
    <source>
        <dbReference type="ARBA" id="ARBA00023000"/>
    </source>
</evidence>
<organism evidence="10 11">
    <name type="scientific">Modestobacter marinus</name>
    <dbReference type="NCBI Taxonomy" id="477641"/>
    <lineage>
        <taxon>Bacteria</taxon>
        <taxon>Bacillati</taxon>
        <taxon>Actinomycetota</taxon>
        <taxon>Actinomycetes</taxon>
        <taxon>Geodermatophilales</taxon>
        <taxon>Geodermatophilaceae</taxon>
        <taxon>Modestobacter</taxon>
    </lineage>
</organism>
<evidence type="ECO:0000313" key="11">
    <source>
        <dbReference type="Proteomes" id="UP000552836"/>
    </source>
</evidence>
<dbReference type="EMBL" id="BMMI01000007">
    <property type="protein sequence ID" value="GGL77599.1"/>
    <property type="molecule type" value="Genomic_DNA"/>
</dbReference>
<dbReference type="GO" id="GO:0046872">
    <property type="term" value="F:metal ion binding"/>
    <property type="evidence" value="ECO:0007669"/>
    <property type="project" value="UniProtKB-KW"/>
</dbReference>
<keyword evidence="2" id="KW-0068">Autocatalytic cleavage</keyword>
<feature type="domain" description="Hint" evidence="8">
    <location>
        <begin position="74"/>
        <end position="167"/>
    </location>
</feature>
<dbReference type="GO" id="GO:0016829">
    <property type="term" value="F:lyase activity"/>
    <property type="evidence" value="ECO:0007669"/>
    <property type="project" value="UniProtKB-KW"/>
</dbReference>
<keyword evidence="3" id="KW-0651">Protein splicing</keyword>
<dbReference type="NCBIfam" id="TIGR01443">
    <property type="entry name" value="intein_Cterm"/>
    <property type="match status" value="1"/>
</dbReference>
<feature type="compositionally biased region" description="Low complexity" evidence="6">
    <location>
        <begin position="670"/>
        <end position="680"/>
    </location>
</feature>
<dbReference type="NCBIfam" id="NF038135">
    <property type="entry name" value="rSAM_Rv2578c"/>
    <property type="match status" value="1"/>
</dbReference>
<dbReference type="InterPro" id="IPR030934">
    <property type="entry name" value="Intein_C"/>
</dbReference>
<dbReference type="SMART" id="SM00305">
    <property type="entry name" value="HintC"/>
    <property type="match status" value="1"/>
</dbReference>
<dbReference type="SUPFAM" id="SSF51294">
    <property type="entry name" value="Hedgehog/intein (Hint) domain"/>
    <property type="match status" value="1"/>
</dbReference>
<dbReference type="InterPro" id="IPR058240">
    <property type="entry name" value="rSAM_sf"/>
</dbReference>
<dbReference type="InterPro" id="IPR006141">
    <property type="entry name" value="Intein_N"/>
</dbReference>
<evidence type="ECO:0000259" key="7">
    <source>
        <dbReference type="SMART" id="SM00305"/>
    </source>
</evidence>
<sequence>MRWDAQRLDFDEPSALPGLPDVRGLLRSVQVPEFPGLTFHEVRAKSALNAVPKGSAMPFGHTINPYRGCSHACVYCLVGDTAILMADGSQRPIADLRVGDRIIGTEKGDSYRRYVETEVLAHWSTVKPAHRVSLADGTTIVASGDHRFLTRRGWKHVTGASRGAGQRPHLTNNDELLGFGRSATTNGVCEDYRRGYLTGMVRGDAHLKVYRYQRAGRGHGHVHRFRLALADLDGLRRSQAYLSQAGVSTDWFEFSPATPTRRAMSAIRTSSAASVARISEIVAWPDGPSDAWQRGFLAGVFDAEGGRSQHVLRISDADDEMLQRTSAAFAALGFDSVLEDRSLANRVRTVRLRGGLKEHLRFIHLVAPAIRRKCRVQGTAIKSTADLRVTEVQDLGLEMPMYDITTGTGDFIANGVVSHNCFARGTHEWLELDSGADFDQQIVVKTNIADVLRRELARPSWQREHVALGTNTDPYQRAEGRYRLMPGIIDALARSGTPFSVLTKGTLARRDVPRLAAASHDVPVGMGVSMAIWDDDLHAALEPGAPTPRARLELVRAITDAGLPCGVFLAPVLPGLTDRMEHLEAAIGAIAAAGATGVTVLPLHLRPGARGWFTAWLSREHPGLVPRYRQLYGRGAYVPAEYRSWLAGRVGPVLARYGLDRQSGGDARGLAAGSSLGLPGDEAAGFPAGSLPAPRPTPTAEDEAPEQLSLC</sequence>
<dbReference type="RefSeq" id="WP_166756676.1">
    <property type="nucleotide sequence ID" value="NZ_BAABJU010000003.1"/>
</dbReference>
<reference evidence="10 11" key="3">
    <citation type="submission" date="2020-02" db="EMBL/GenBank/DDBJ databases">
        <title>Sequencing the genomes of 1000 actinobacteria strains.</title>
        <authorList>
            <person name="Klenk H.-P."/>
        </authorList>
    </citation>
    <scope>NUCLEOTIDE SEQUENCE [LARGE SCALE GENOMIC DNA]</scope>
    <source>
        <strain evidence="10 11">DSM 45201</strain>
    </source>
</reference>
<dbReference type="InterPro" id="IPR003586">
    <property type="entry name" value="Hint_dom_C"/>
</dbReference>
<dbReference type="NCBIfam" id="NF038136">
    <property type="entry name" value="rSAM_Rv_intein"/>
    <property type="match status" value="1"/>
</dbReference>
<dbReference type="Gene3D" id="2.170.16.10">
    <property type="entry name" value="Hedgehog/Intein (Hint) domain"/>
    <property type="match status" value="1"/>
</dbReference>
<dbReference type="Proteomes" id="UP000552836">
    <property type="component" value="Unassembled WGS sequence"/>
</dbReference>
<feature type="domain" description="Hint" evidence="7">
    <location>
        <begin position="384"/>
        <end position="426"/>
    </location>
</feature>
<dbReference type="CDD" id="cd00081">
    <property type="entry name" value="Hint"/>
    <property type="match status" value="1"/>
</dbReference>
<dbReference type="GO" id="GO:0016539">
    <property type="term" value="P:intein-mediated protein splicing"/>
    <property type="evidence" value="ECO:0007669"/>
    <property type="project" value="InterPro"/>
</dbReference>
<dbReference type="Gene3D" id="3.80.30.30">
    <property type="match status" value="1"/>
</dbReference>
<dbReference type="Proteomes" id="UP000648663">
    <property type="component" value="Unassembled WGS sequence"/>
</dbReference>
<dbReference type="PANTHER" id="PTHR43432">
    <property type="entry name" value="SLR0285 PROTEIN"/>
    <property type="match status" value="1"/>
</dbReference>
<dbReference type="GO" id="GO:0051536">
    <property type="term" value="F:iron-sulfur cluster binding"/>
    <property type="evidence" value="ECO:0007669"/>
    <property type="project" value="UniProtKB-KW"/>
</dbReference>
<dbReference type="PROSITE" id="PS50818">
    <property type="entry name" value="INTEIN_C_TER"/>
    <property type="match status" value="1"/>
</dbReference>
<dbReference type="SUPFAM" id="SSF102114">
    <property type="entry name" value="Radical SAM enzymes"/>
    <property type="match status" value="1"/>
</dbReference>
<keyword evidence="4" id="KW-0408">Iron</keyword>
<evidence type="ECO:0000259" key="8">
    <source>
        <dbReference type="SMART" id="SM00306"/>
    </source>
</evidence>
<name>A0A846LRL7_9ACTN</name>
<evidence type="ECO:0000256" key="2">
    <source>
        <dbReference type="ARBA" id="ARBA00022813"/>
    </source>
</evidence>
<dbReference type="SMART" id="SM00306">
    <property type="entry name" value="HintN"/>
    <property type="match status" value="1"/>
</dbReference>
<dbReference type="CDD" id="cd01335">
    <property type="entry name" value="Radical_SAM"/>
    <property type="match status" value="1"/>
</dbReference>
<keyword evidence="12" id="KW-1185">Reference proteome</keyword>
<dbReference type="InterPro" id="IPR036844">
    <property type="entry name" value="Hint_dom_sf"/>
</dbReference>
<dbReference type="InterPro" id="IPR027434">
    <property type="entry name" value="Homing_endonucl"/>
</dbReference>
<reference evidence="9" key="4">
    <citation type="submission" date="2024-05" db="EMBL/GenBank/DDBJ databases">
        <authorList>
            <person name="Sun Q."/>
            <person name="Zhou Y."/>
        </authorList>
    </citation>
    <scope>NUCLEOTIDE SEQUENCE</scope>
    <source>
        <strain evidence="9">CGMCC 4.5581</strain>
    </source>
</reference>
<keyword evidence="1" id="KW-0479">Metal-binding</keyword>
<evidence type="ECO:0000313" key="10">
    <source>
        <dbReference type="EMBL" id="NIH69094.1"/>
    </source>
</evidence>
<dbReference type="InterPro" id="IPR003587">
    <property type="entry name" value="Hint_dom_N"/>
</dbReference>
<keyword evidence="5" id="KW-0411">Iron-sulfur</keyword>
<reference evidence="9" key="1">
    <citation type="journal article" date="2014" name="Int. J. Syst. Evol. Microbiol.">
        <title>Complete genome of a new Firmicutes species belonging to the dominant human colonic microbiota ('Ruminococcus bicirculans') reveals two chromosomes and a selective capacity to utilize plant glucans.</title>
        <authorList>
            <consortium name="NISC Comparative Sequencing Program"/>
            <person name="Wegmann U."/>
            <person name="Louis P."/>
            <person name="Goesmann A."/>
            <person name="Henrissat B."/>
            <person name="Duncan S.H."/>
            <person name="Flint H.J."/>
        </authorList>
    </citation>
    <scope>NUCLEOTIDE SEQUENCE</scope>
    <source>
        <strain evidence="9">CGMCC 4.5581</strain>
    </source>
</reference>
<evidence type="ECO:0000256" key="6">
    <source>
        <dbReference type="SAM" id="MobiDB-lite"/>
    </source>
</evidence>
<dbReference type="Pfam" id="PF04055">
    <property type="entry name" value="Radical_SAM"/>
    <property type="match status" value="1"/>
</dbReference>
<dbReference type="InterPro" id="IPR040086">
    <property type="entry name" value="MJ0683-like"/>
</dbReference>
<dbReference type="AlphaFoldDB" id="A0A846LRL7"/>
<accession>A0A846LRL7</accession>
<dbReference type="Gene3D" id="3.10.28.10">
    <property type="entry name" value="Homing endonucleases"/>
    <property type="match status" value="1"/>
</dbReference>
<evidence type="ECO:0000313" key="9">
    <source>
        <dbReference type="EMBL" id="GGL77599.1"/>
    </source>
</evidence>
<evidence type="ECO:0000256" key="4">
    <source>
        <dbReference type="ARBA" id="ARBA00023004"/>
    </source>
</evidence>
<keyword evidence="10" id="KW-0456">Lyase</keyword>
<evidence type="ECO:0000256" key="5">
    <source>
        <dbReference type="ARBA" id="ARBA00023014"/>
    </source>
</evidence>
<dbReference type="EMBL" id="JAAMPA010000002">
    <property type="protein sequence ID" value="NIH69094.1"/>
    <property type="molecule type" value="Genomic_DNA"/>
</dbReference>